<protein>
    <recommendedName>
        <fullName evidence="10">Major facilitator superfamily (MFS) profile domain-containing protein</fullName>
    </recommendedName>
</protein>
<dbReference type="HOGENOM" id="CLU_001265_30_1_1"/>
<feature type="transmembrane region" description="Helical" evidence="9">
    <location>
        <begin position="413"/>
        <end position="430"/>
    </location>
</feature>
<dbReference type="GeneID" id="8298930"/>
<keyword evidence="6 9" id="KW-0472">Membrane</keyword>
<evidence type="ECO:0000256" key="6">
    <source>
        <dbReference type="ARBA" id="ARBA00023136"/>
    </source>
</evidence>
<evidence type="ECO:0000259" key="10">
    <source>
        <dbReference type="PROSITE" id="PS50850"/>
    </source>
</evidence>
<sequence>MGLQDSELLKKYINFDEKRAGSSSRAIMYGLLATFGGFLFGYDTGTISGVMAMDYVKSHFPNNKTNFTSGESSLIVSILSVGTFCGALGAPLFSDRIGRRWTIILSTLIVFNLGVILQTAASEKKLLIAGRAIAGLGVGLISSVVPIFISETAPRWIRGSIVSTYQFMITIGLLVAACANKGTSTRDDSGSYRIPIGIQLAWGLLLGIGFFFAPDTPRFWISVSKEEKAKESLSRLRQLPVDHPDLIDEYEEIRANFEYESQFGNASWLQVFKNVNRQPRRLFTGCALQALQQLTGINFIFYFGTQFFTSSGIEDPFLIQLATNIVNVGSTIPGIILVETWGRRSLMLFGSSVMAVSQLIVAIVGVAQPHAKAANQTLVAFSCIFIAGFACSWGPLAWAICSENFSLNVRQKSISITTAFNWLFNFAIAYATPYLVDPGKGNANLGSKVFFIWGGCNVIGGLFVYFMIFEAKGLSLEQVDEMYMKVKHAWQSKNFVPSVHAFRDETTGVHRISSEMKDNVVHVEEDSV</sequence>
<dbReference type="GO" id="GO:0005351">
    <property type="term" value="F:carbohydrate:proton symporter activity"/>
    <property type="evidence" value="ECO:0007669"/>
    <property type="project" value="TreeGrafter"/>
</dbReference>
<feature type="transmembrane region" description="Helical" evidence="9">
    <location>
        <begin position="345"/>
        <end position="367"/>
    </location>
</feature>
<feature type="transmembrane region" description="Helical" evidence="9">
    <location>
        <begin position="194"/>
        <end position="213"/>
    </location>
</feature>
<keyword evidence="12" id="KW-1185">Reference proteome</keyword>
<feature type="transmembrane region" description="Helical" evidence="9">
    <location>
        <begin position="73"/>
        <end position="94"/>
    </location>
</feature>
<gene>
    <name evidence="11" type="ORF">CTRG_04927</name>
</gene>
<dbReference type="InterPro" id="IPR020846">
    <property type="entry name" value="MFS_dom"/>
</dbReference>
<feature type="transmembrane region" description="Helical" evidence="9">
    <location>
        <begin position="379"/>
        <end position="401"/>
    </location>
</feature>
<feature type="transmembrane region" description="Helical" evidence="9">
    <location>
        <begin position="317"/>
        <end position="338"/>
    </location>
</feature>
<evidence type="ECO:0000256" key="8">
    <source>
        <dbReference type="RuleBase" id="RU003346"/>
    </source>
</evidence>
<evidence type="ECO:0000313" key="11">
    <source>
        <dbReference type="EMBL" id="EER31197.1"/>
    </source>
</evidence>
<comment type="similarity">
    <text evidence="2 8">Belongs to the major facilitator superfamily. Sugar transporter (TC 2.A.1.1) family.</text>
</comment>
<evidence type="ECO:0000256" key="7">
    <source>
        <dbReference type="ARBA" id="ARBA00023180"/>
    </source>
</evidence>
<evidence type="ECO:0000313" key="12">
    <source>
        <dbReference type="Proteomes" id="UP000002037"/>
    </source>
</evidence>
<keyword evidence="4 9" id="KW-0812">Transmembrane</keyword>
<name>C5MFT4_CANTT</name>
<feature type="transmembrane region" description="Helical" evidence="9">
    <location>
        <begin position="27"/>
        <end position="53"/>
    </location>
</feature>
<evidence type="ECO:0000256" key="4">
    <source>
        <dbReference type="ARBA" id="ARBA00022692"/>
    </source>
</evidence>
<feature type="transmembrane region" description="Helical" evidence="9">
    <location>
        <begin position="127"/>
        <end position="149"/>
    </location>
</feature>
<dbReference type="PRINTS" id="PR00171">
    <property type="entry name" value="SUGRTRNSPORT"/>
</dbReference>
<feature type="domain" description="Major facilitator superfamily (MFS) profile" evidence="10">
    <location>
        <begin position="29"/>
        <end position="472"/>
    </location>
</feature>
<feature type="transmembrane region" description="Helical" evidence="9">
    <location>
        <begin position="101"/>
        <end position="121"/>
    </location>
</feature>
<dbReference type="KEGG" id="ctp:CTRG_04927"/>
<reference evidence="11 12" key="1">
    <citation type="journal article" date="2009" name="Nature">
        <title>Evolution of pathogenicity and sexual reproduction in eight Candida genomes.</title>
        <authorList>
            <person name="Butler G."/>
            <person name="Rasmussen M.D."/>
            <person name="Lin M.F."/>
            <person name="Santos M.A."/>
            <person name="Sakthikumar S."/>
            <person name="Munro C.A."/>
            <person name="Rheinbay E."/>
            <person name="Grabherr M."/>
            <person name="Forche A."/>
            <person name="Reedy J.L."/>
            <person name="Agrafioti I."/>
            <person name="Arnaud M.B."/>
            <person name="Bates S."/>
            <person name="Brown A.J."/>
            <person name="Brunke S."/>
            <person name="Costanzo M.C."/>
            <person name="Fitzpatrick D.A."/>
            <person name="de Groot P.W."/>
            <person name="Harris D."/>
            <person name="Hoyer L.L."/>
            <person name="Hube B."/>
            <person name="Klis F.M."/>
            <person name="Kodira C."/>
            <person name="Lennard N."/>
            <person name="Logue M.E."/>
            <person name="Martin R."/>
            <person name="Neiman A.M."/>
            <person name="Nikolaou E."/>
            <person name="Quail M.A."/>
            <person name="Quinn J."/>
            <person name="Santos M.C."/>
            <person name="Schmitzberger F.F."/>
            <person name="Sherlock G."/>
            <person name="Shah P."/>
            <person name="Silverstein K.A."/>
            <person name="Skrzypek M.S."/>
            <person name="Soll D."/>
            <person name="Staggs R."/>
            <person name="Stansfield I."/>
            <person name="Stumpf M.P."/>
            <person name="Sudbery P.E."/>
            <person name="Srikantha T."/>
            <person name="Zeng Q."/>
            <person name="Berman J."/>
            <person name="Berriman M."/>
            <person name="Heitman J."/>
            <person name="Gow N.A."/>
            <person name="Lorenz M.C."/>
            <person name="Birren B.W."/>
            <person name="Kellis M."/>
            <person name="Cuomo C.A."/>
        </authorList>
    </citation>
    <scope>NUCLEOTIDE SEQUENCE [LARGE SCALE GENOMIC DNA]</scope>
    <source>
        <strain evidence="12">ATCC MYA-3404 / T1</strain>
    </source>
</reference>
<dbReference type="InterPro" id="IPR050360">
    <property type="entry name" value="MFS_Sugar_Transporters"/>
</dbReference>
<dbReference type="Pfam" id="PF00083">
    <property type="entry name" value="Sugar_tr"/>
    <property type="match status" value="1"/>
</dbReference>
<dbReference type="RefSeq" id="XP_002550629.1">
    <property type="nucleotide sequence ID" value="XM_002550583.1"/>
</dbReference>
<dbReference type="eggNOG" id="KOG0254">
    <property type="taxonomic scope" value="Eukaryota"/>
</dbReference>
<dbReference type="STRING" id="294747.C5MFT4"/>
<organism evidence="11 12">
    <name type="scientific">Candida tropicalis (strain ATCC MYA-3404 / T1)</name>
    <name type="common">Yeast</name>
    <dbReference type="NCBI Taxonomy" id="294747"/>
    <lineage>
        <taxon>Eukaryota</taxon>
        <taxon>Fungi</taxon>
        <taxon>Dikarya</taxon>
        <taxon>Ascomycota</taxon>
        <taxon>Saccharomycotina</taxon>
        <taxon>Pichiomycetes</taxon>
        <taxon>Debaryomycetaceae</taxon>
        <taxon>Candida/Lodderomyces clade</taxon>
        <taxon>Candida</taxon>
    </lineage>
</organism>
<dbReference type="Gene3D" id="1.20.1250.20">
    <property type="entry name" value="MFS general substrate transporter like domains"/>
    <property type="match status" value="1"/>
</dbReference>
<dbReference type="OrthoDB" id="6612291at2759"/>
<keyword evidence="7" id="KW-0325">Glycoprotein</keyword>
<feature type="transmembrane region" description="Helical" evidence="9">
    <location>
        <begin position="161"/>
        <end position="182"/>
    </location>
</feature>
<dbReference type="PROSITE" id="PS00217">
    <property type="entry name" value="SUGAR_TRANSPORT_2"/>
    <property type="match status" value="1"/>
</dbReference>
<dbReference type="NCBIfam" id="TIGR00879">
    <property type="entry name" value="SP"/>
    <property type="match status" value="1"/>
</dbReference>
<feature type="transmembrane region" description="Helical" evidence="9">
    <location>
        <begin position="282"/>
        <end position="305"/>
    </location>
</feature>
<evidence type="ECO:0000256" key="1">
    <source>
        <dbReference type="ARBA" id="ARBA00004141"/>
    </source>
</evidence>
<evidence type="ECO:0000256" key="3">
    <source>
        <dbReference type="ARBA" id="ARBA00022448"/>
    </source>
</evidence>
<dbReference type="Proteomes" id="UP000002037">
    <property type="component" value="Unassembled WGS sequence"/>
</dbReference>
<dbReference type="FunFam" id="1.20.1250.20:FF:000115">
    <property type="entry name" value="High-affinity glucose transporter"/>
    <property type="match status" value="1"/>
</dbReference>
<dbReference type="GO" id="GO:0010255">
    <property type="term" value="P:glucose mediated signaling pathway"/>
    <property type="evidence" value="ECO:0007669"/>
    <property type="project" value="UniProtKB-ARBA"/>
</dbReference>
<dbReference type="PANTHER" id="PTHR48022:SF17">
    <property type="entry name" value="HEXOSE TRANSPORTER"/>
    <property type="match status" value="1"/>
</dbReference>
<dbReference type="CDD" id="cd17356">
    <property type="entry name" value="MFS_HXT"/>
    <property type="match status" value="1"/>
</dbReference>
<evidence type="ECO:0000256" key="9">
    <source>
        <dbReference type="SAM" id="Phobius"/>
    </source>
</evidence>
<comment type="subcellular location">
    <subcellularLocation>
        <location evidence="1">Membrane</location>
        <topology evidence="1">Multi-pass membrane protein</topology>
    </subcellularLocation>
</comment>
<dbReference type="EMBL" id="GG692401">
    <property type="protein sequence ID" value="EER31197.1"/>
    <property type="molecule type" value="Genomic_DNA"/>
</dbReference>
<dbReference type="InterPro" id="IPR005829">
    <property type="entry name" value="Sugar_transporter_CS"/>
</dbReference>
<dbReference type="SUPFAM" id="SSF103473">
    <property type="entry name" value="MFS general substrate transporter"/>
    <property type="match status" value="1"/>
</dbReference>
<dbReference type="InterPro" id="IPR036259">
    <property type="entry name" value="MFS_trans_sf"/>
</dbReference>
<dbReference type="InterPro" id="IPR003663">
    <property type="entry name" value="Sugar/inositol_transpt"/>
</dbReference>
<accession>C5MFT4</accession>
<feature type="transmembrane region" description="Helical" evidence="9">
    <location>
        <begin position="450"/>
        <end position="468"/>
    </location>
</feature>
<proteinExistence type="inferred from homology"/>
<evidence type="ECO:0000256" key="5">
    <source>
        <dbReference type="ARBA" id="ARBA00022989"/>
    </source>
</evidence>
<dbReference type="VEuPathDB" id="FungiDB:CTRG_04927"/>
<keyword evidence="3 8" id="KW-0813">Transport</keyword>
<dbReference type="GO" id="GO:0005536">
    <property type="term" value="F:D-glucose binding"/>
    <property type="evidence" value="ECO:0007669"/>
    <property type="project" value="UniProtKB-ARBA"/>
</dbReference>
<dbReference type="AlphaFoldDB" id="C5MFT4"/>
<keyword evidence="5 9" id="KW-1133">Transmembrane helix</keyword>
<dbReference type="PROSITE" id="PS50850">
    <property type="entry name" value="MFS"/>
    <property type="match status" value="1"/>
</dbReference>
<dbReference type="GO" id="GO:0005886">
    <property type="term" value="C:plasma membrane"/>
    <property type="evidence" value="ECO:0007669"/>
    <property type="project" value="UniProtKB-ARBA"/>
</dbReference>
<dbReference type="PANTHER" id="PTHR48022">
    <property type="entry name" value="PLASTIDIC GLUCOSE TRANSPORTER 4"/>
    <property type="match status" value="1"/>
</dbReference>
<evidence type="ECO:0000256" key="2">
    <source>
        <dbReference type="ARBA" id="ARBA00010992"/>
    </source>
</evidence>
<dbReference type="InterPro" id="IPR005828">
    <property type="entry name" value="MFS_sugar_transport-like"/>
</dbReference>